<dbReference type="EMBL" id="CR626927">
    <property type="protein sequence ID" value="CAH06980.1"/>
    <property type="molecule type" value="Genomic_DNA"/>
</dbReference>
<gene>
    <name evidence="11" type="primary">bexA</name>
    <name evidence="11" type="ORF">BF9343_1199</name>
</gene>
<evidence type="ECO:0000256" key="9">
    <source>
        <dbReference type="ARBA" id="ARBA00031636"/>
    </source>
</evidence>
<comment type="subcellular location">
    <subcellularLocation>
        <location evidence="1">Cell membrane</location>
        <topology evidence="1">Multi-pass membrane protein</topology>
    </subcellularLocation>
</comment>
<dbReference type="InterPro" id="IPR002528">
    <property type="entry name" value="MATE_fam"/>
</dbReference>
<keyword evidence="8 10" id="KW-0472">Membrane</keyword>
<feature type="transmembrane region" description="Helical" evidence="10">
    <location>
        <begin position="382"/>
        <end position="399"/>
    </location>
</feature>
<evidence type="ECO:0000256" key="6">
    <source>
        <dbReference type="ARBA" id="ARBA00022989"/>
    </source>
</evidence>
<dbReference type="NCBIfam" id="TIGR00797">
    <property type="entry name" value="matE"/>
    <property type="match status" value="1"/>
</dbReference>
<dbReference type="GO" id="GO:0042910">
    <property type="term" value="F:xenobiotic transmembrane transporter activity"/>
    <property type="evidence" value="ECO:0007669"/>
    <property type="project" value="InterPro"/>
</dbReference>
<feature type="transmembrane region" description="Helical" evidence="10">
    <location>
        <begin position="419"/>
        <end position="436"/>
    </location>
</feature>
<dbReference type="PANTHER" id="PTHR43298:SF2">
    <property type="entry name" value="FMN_FAD EXPORTER YEEO-RELATED"/>
    <property type="match status" value="1"/>
</dbReference>
<feature type="transmembrane region" description="Helical" evidence="10">
    <location>
        <begin position="232"/>
        <end position="261"/>
    </location>
</feature>
<feature type="transmembrane region" description="Helical" evidence="10">
    <location>
        <begin position="91"/>
        <end position="112"/>
    </location>
</feature>
<feature type="transmembrane region" description="Helical" evidence="10">
    <location>
        <begin position="192"/>
        <end position="211"/>
    </location>
</feature>
<keyword evidence="12" id="KW-1185">Reference proteome</keyword>
<evidence type="ECO:0000256" key="3">
    <source>
        <dbReference type="ARBA" id="ARBA00022449"/>
    </source>
</evidence>
<feature type="transmembrane region" description="Helical" evidence="10">
    <location>
        <begin position="313"/>
        <end position="334"/>
    </location>
</feature>
<evidence type="ECO:0000313" key="11">
    <source>
        <dbReference type="EMBL" id="CAH06980.1"/>
    </source>
</evidence>
<keyword evidence="3" id="KW-0050">Antiport</keyword>
<accession>Q5LFW3</accession>
<reference evidence="11 12" key="1">
    <citation type="journal article" date="2005" name="Science">
        <title>Extensive DNA inversions in the B. fragilis genome control variable gene expression.</title>
        <authorList>
            <person name="Cerdeno-Tarraga A.M."/>
            <person name="Patrick S."/>
            <person name="Crosmann L."/>
            <person name="Blakely G."/>
            <person name="Abratt V."/>
            <person name="Lennard N."/>
            <person name="Duerden B."/>
            <person name="Poxton I."/>
            <person name="Harris B."/>
            <person name="Quail M.A."/>
            <person name="Barron A."/>
            <person name="Clarck L."/>
            <person name="Corton C."/>
            <person name="Doggett J."/>
            <person name="Holden M.T.G."/>
            <person name="Larke N."/>
            <person name="Line A."/>
            <person name="Lord A."/>
            <person name="Norbertczak H."/>
            <person name="Ormond D."/>
            <person name="Price C."/>
            <person name="Rabbinowitsch E."/>
            <person name="Woodward J."/>
            <person name="Barrel B.G."/>
            <person name="Parkhill J."/>
        </authorList>
    </citation>
    <scope>NUCLEOTIDE SEQUENCE [LARGE SCALE GENOMIC DNA]</scope>
    <source>
        <strain evidence="12">ATCC 25285 / DSM 2151 / CCUG 4856 / JCM 11019 / LMG 10263 / NCTC 9343 / Onslow / VPI 2553 / EN-2</strain>
    </source>
</reference>
<evidence type="ECO:0000256" key="10">
    <source>
        <dbReference type="SAM" id="Phobius"/>
    </source>
</evidence>
<dbReference type="GO" id="GO:0005886">
    <property type="term" value="C:plasma membrane"/>
    <property type="evidence" value="ECO:0007669"/>
    <property type="project" value="UniProtKB-SubCell"/>
</dbReference>
<name>Q5LFW3_BACFN</name>
<feature type="transmembrane region" description="Helical" evidence="10">
    <location>
        <begin position="354"/>
        <end position="375"/>
    </location>
</feature>
<dbReference type="InterPro" id="IPR050222">
    <property type="entry name" value="MATE_MdtK"/>
</dbReference>
<dbReference type="CDD" id="cd13133">
    <property type="entry name" value="MATE_like_7"/>
    <property type="match status" value="1"/>
</dbReference>
<evidence type="ECO:0000256" key="2">
    <source>
        <dbReference type="ARBA" id="ARBA00022448"/>
    </source>
</evidence>
<evidence type="ECO:0000256" key="1">
    <source>
        <dbReference type="ARBA" id="ARBA00004651"/>
    </source>
</evidence>
<evidence type="ECO:0000256" key="4">
    <source>
        <dbReference type="ARBA" id="ARBA00022475"/>
    </source>
</evidence>
<dbReference type="KEGG" id="bfs:BF9343_1199"/>
<feature type="transmembrane region" description="Helical" evidence="10">
    <location>
        <begin position="164"/>
        <end position="186"/>
    </location>
</feature>
<evidence type="ECO:0000256" key="7">
    <source>
        <dbReference type="ARBA" id="ARBA00023065"/>
    </source>
</evidence>
<organism evidence="11 12">
    <name type="scientific">Bacteroides fragilis (strain ATCC 25285 / DSM 2151 / CCUG 4856 / JCM 11019 / LMG 10263 / NCTC 9343 / Onslow / VPI 2553 / EN-2)</name>
    <dbReference type="NCBI Taxonomy" id="272559"/>
    <lineage>
        <taxon>Bacteria</taxon>
        <taxon>Pseudomonadati</taxon>
        <taxon>Bacteroidota</taxon>
        <taxon>Bacteroidia</taxon>
        <taxon>Bacteroidales</taxon>
        <taxon>Bacteroidaceae</taxon>
        <taxon>Bacteroides</taxon>
    </lineage>
</organism>
<dbReference type="Pfam" id="PF01554">
    <property type="entry name" value="MatE"/>
    <property type="match status" value="2"/>
</dbReference>
<keyword evidence="5 10" id="KW-0812">Transmembrane</keyword>
<evidence type="ECO:0000313" key="12">
    <source>
        <dbReference type="Proteomes" id="UP000006731"/>
    </source>
</evidence>
<dbReference type="PIRSF" id="PIRSF006603">
    <property type="entry name" value="DinF"/>
    <property type="match status" value="1"/>
</dbReference>
<dbReference type="eggNOG" id="COG0534">
    <property type="taxonomic scope" value="Bacteria"/>
</dbReference>
<dbReference type="DNASU" id="3289114"/>
<evidence type="ECO:0000256" key="8">
    <source>
        <dbReference type="ARBA" id="ARBA00023136"/>
    </source>
</evidence>
<dbReference type="HOGENOM" id="CLU_012893_6_5_10"/>
<dbReference type="AlphaFoldDB" id="Q5LFW3"/>
<keyword evidence="7" id="KW-0406">Ion transport</keyword>
<dbReference type="GO" id="GO:0015297">
    <property type="term" value="F:antiporter activity"/>
    <property type="evidence" value="ECO:0007669"/>
    <property type="project" value="UniProtKB-KW"/>
</dbReference>
<dbReference type="GO" id="GO:0006811">
    <property type="term" value="P:monoatomic ion transport"/>
    <property type="evidence" value="ECO:0007669"/>
    <property type="project" value="UniProtKB-KW"/>
</dbReference>
<protein>
    <recommendedName>
        <fullName evidence="9">Multidrug-efflux transporter</fullName>
    </recommendedName>
</protein>
<proteinExistence type="predicted"/>
<evidence type="ECO:0000256" key="5">
    <source>
        <dbReference type="ARBA" id="ARBA00022692"/>
    </source>
</evidence>
<dbReference type="Proteomes" id="UP000006731">
    <property type="component" value="Chromosome"/>
</dbReference>
<feature type="transmembrane region" description="Helical" evidence="10">
    <location>
        <begin position="132"/>
        <end position="152"/>
    </location>
</feature>
<keyword evidence="6 10" id="KW-1133">Transmembrane helix</keyword>
<dbReference type="PANTHER" id="PTHR43298">
    <property type="entry name" value="MULTIDRUG RESISTANCE PROTEIN NORM-RELATED"/>
    <property type="match status" value="1"/>
</dbReference>
<dbReference type="InterPro" id="IPR048279">
    <property type="entry name" value="MdtK-like"/>
</dbReference>
<sequence>MNMNITYISIYKTSLPVLVSLLMEYLIGFTDTAYLGRVGETELAASAIAGTYYMIIYMIGFGFSIGAQILIAQYNGNQQYKEAGKILSQGILFLLIIAVIVILFSSIISPIILKSIIDSESVLQAVLQYLDWRIYGFFFSFTIIMFRAFYIGIIHTSALMLNSITMVAINVILNYILIFGALGIPVLGISGAAIASVISEAVAVIHFIIYTQKNVSSCKYGLKRRITIDCTILKKILSISIWMMLQHGLVFGSWFVFFITMEHFGERSLAITNIVRNISSFLFLFVQAFASVVSSLVGNLIGENKGNSILYVCKKVIFLCYMTILPIMVLFLFFPSSTLRIYSDNTVLVFEAIPTLKVMLTSYLIAVPTFVFFSAVSGIGHAVASLLIAFISLVVYIVYVETISHFSSSVPLLWTSEHIYFSCVFILSLYHIHHSWMSFINQDKKLTTNIS</sequence>
<feature type="transmembrane region" description="Helical" evidence="10">
    <location>
        <begin position="281"/>
        <end position="301"/>
    </location>
</feature>
<feature type="transmembrane region" description="Helical" evidence="10">
    <location>
        <begin position="7"/>
        <end position="27"/>
    </location>
</feature>
<keyword evidence="4" id="KW-1003">Cell membrane</keyword>
<dbReference type="PaxDb" id="272559-BF9343_1199"/>
<feature type="transmembrane region" description="Helical" evidence="10">
    <location>
        <begin position="47"/>
        <end position="71"/>
    </location>
</feature>
<keyword evidence="2" id="KW-0813">Transport</keyword>